<dbReference type="Gene3D" id="3.40.50.720">
    <property type="entry name" value="NAD(P)-binding Rossmann-like Domain"/>
    <property type="match status" value="1"/>
</dbReference>
<dbReference type="STRING" id="1685378.AVO44_10350"/>
<gene>
    <name evidence="4" type="ORF">AVO44_10350</name>
</gene>
<evidence type="ECO:0000313" key="5">
    <source>
        <dbReference type="Proteomes" id="UP000053690"/>
    </source>
</evidence>
<dbReference type="InterPro" id="IPR036291">
    <property type="entry name" value="NAD(P)-bd_dom_sf"/>
</dbReference>
<proteinExistence type="inferred from homology"/>
<evidence type="ECO:0000256" key="2">
    <source>
        <dbReference type="ARBA" id="ARBA00007637"/>
    </source>
</evidence>
<protein>
    <recommendedName>
        <fullName evidence="3">NAD-dependent epimerase/dehydratase domain-containing protein</fullName>
    </recommendedName>
</protein>
<accession>A0A0X3TUR9</accession>
<comment type="caution">
    <text evidence="4">The sequence shown here is derived from an EMBL/GenBank/DDBJ whole genome shotgun (WGS) entry which is preliminary data.</text>
</comment>
<evidence type="ECO:0000256" key="1">
    <source>
        <dbReference type="ARBA" id="ARBA00005125"/>
    </source>
</evidence>
<dbReference type="InterPro" id="IPR001509">
    <property type="entry name" value="Epimerase_deHydtase"/>
</dbReference>
<dbReference type="PANTHER" id="PTHR43000">
    <property type="entry name" value="DTDP-D-GLUCOSE 4,6-DEHYDRATASE-RELATED"/>
    <property type="match status" value="1"/>
</dbReference>
<comment type="similarity">
    <text evidence="2">Belongs to the NAD(P)-dependent epimerase/dehydratase family.</text>
</comment>
<name>A0A0X3TUR9_9RHOB</name>
<dbReference type="Proteomes" id="UP000053690">
    <property type="component" value="Unassembled WGS sequence"/>
</dbReference>
<reference evidence="5" key="1">
    <citation type="submission" date="2015-12" db="EMBL/GenBank/DDBJ databases">
        <authorList>
            <person name="Zhang G."/>
            <person name="Stingl U."/>
        </authorList>
    </citation>
    <scope>NUCLEOTIDE SEQUENCE [LARGE SCALE GENOMIC DNA]</scope>
    <source>
        <strain evidence="5">ZGT108</strain>
    </source>
</reference>
<dbReference type="Pfam" id="PF01370">
    <property type="entry name" value="Epimerase"/>
    <property type="match status" value="1"/>
</dbReference>
<evidence type="ECO:0000259" key="3">
    <source>
        <dbReference type="Pfam" id="PF01370"/>
    </source>
</evidence>
<sequence length="331" mass="36424">MAADPALSPTANPRTDNLFMTRSTEHKTTVMVTGAGGFIGRAAVQALARQGHRVIATYRSDPCPKIYGDVHWVKLDVTNTSDVSAIIHLHRPSHLLALAWYMGPGNQQSPENFRWIQHSIDLLFAFSSAGGKRVTFCGSCMEYDWSGTDKLREDSTPISPATEYGAAKAALFTAFGPMCKALDLSGSWARPFFLYGPGENPRRLAADVIRSLLQGQEALCTHGQQKRDFLHVDDVATAMVALLLSDLQGPVNIGSGTAIPLADLIHEIGRQTKADDLIRLGAREARPGDPPLVEADITRLHDQLKWTPRFTLKTGIADTIAWWRREIVRER</sequence>
<keyword evidence="5" id="KW-1185">Reference proteome</keyword>
<organism evidence="4 5">
    <name type="scientific">Ruegeria profundi</name>
    <dbReference type="NCBI Taxonomy" id="1685378"/>
    <lineage>
        <taxon>Bacteria</taxon>
        <taxon>Pseudomonadati</taxon>
        <taxon>Pseudomonadota</taxon>
        <taxon>Alphaproteobacteria</taxon>
        <taxon>Rhodobacterales</taxon>
        <taxon>Roseobacteraceae</taxon>
        <taxon>Ruegeria</taxon>
    </lineage>
</organism>
<dbReference type="EMBL" id="LQBP01000005">
    <property type="protein sequence ID" value="KUJ78791.1"/>
    <property type="molecule type" value="Genomic_DNA"/>
</dbReference>
<evidence type="ECO:0000313" key="4">
    <source>
        <dbReference type="EMBL" id="KUJ78791.1"/>
    </source>
</evidence>
<comment type="pathway">
    <text evidence="1">Bacterial outer membrane biogenesis; LPS O-antigen biosynthesis.</text>
</comment>
<feature type="domain" description="NAD-dependent epimerase/dehydratase" evidence="3">
    <location>
        <begin position="30"/>
        <end position="254"/>
    </location>
</feature>
<dbReference type="AlphaFoldDB" id="A0A0X3TUR9"/>
<dbReference type="SUPFAM" id="SSF51735">
    <property type="entry name" value="NAD(P)-binding Rossmann-fold domains"/>
    <property type="match status" value="1"/>
</dbReference>